<dbReference type="AlphaFoldDB" id="A0A0S4LE81"/>
<gene>
    <name evidence="2" type="ORF">COMA1_20158</name>
</gene>
<dbReference type="EMBL" id="CZQA01000008">
    <property type="protein sequence ID" value="CUS35177.1"/>
    <property type="molecule type" value="Genomic_DNA"/>
</dbReference>
<dbReference type="Pfam" id="PF00685">
    <property type="entry name" value="Sulfotransfer_1"/>
    <property type="match status" value="1"/>
</dbReference>
<reference evidence="2 3" key="1">
    <citation type="submission" date="2015-10" db="EMBL/GenBank/DDBJ databases">
        <authorList>
            <person name="Gilbert D.G."/>
        </authorList>
    </citation>
    <scope>NUCLEOTIDE SEQUENCE [LARGE SCALE GENOMIC DNA]</scope>
    <source>
        <strain evidence="2">COMA1</strain>
    </source>
</reference>
<dbReference type="OrthoDB" id="7838069at2"/>
<dbReference type="RefSeq" id="WP_090747463.1">
    <property type="nucleotide sequence ID" value="NZ_CZQA01000008.1"/>
</dbReference>
<dbReference type="Gene3D" id="3.40.50.300">
    <property type="entry name" value="P-loop containing nucleotide triphosphate hydrolases"/>
    <property type="match status" value="1"/>
</dbReference>
<feature type="domain" description="Sulfotransferase" evidence="1">
    <location>
        <begin position="91"/>
        <end position="224"/>
    </location>
</feature>
<dbReference type="Proteomes" id="UP000199032">
    <property type="component" value="Unassembled WGS sequence"/>
</dbReference>
<protein>
    <recommendedName>
        <fullName evidence="1">Sulfotransferase domain-containing protein</fullName>
    </recommendedName>
</protein>
<dbReference type="GO" id="GO:0008146">
    <property type="term" value="F:sulfotransferase activity"/>
    <property type="evidence" value="ECO:0007669"/>
    <property type="project" value="InterPro"/>
</dbReference>
<name>A0A0S4LE81_9BACT</name>
<dbReference type="InterPro" id="IPR000863">
    <property type="entry name" value="Sulfotransferase_dom"/>
</dbReference>
<proteinExistence type="predicted"/>
<sequence length="393" mass="46242">MKPEKLYLISPREPSGATWLINCFLELGIKTYRETMGVMWERFKSEGYTLNPAEVRLKKWLPILSSRHTFNFRKDIEIEWAHQWPTARHQAHRIIYFVRDPRDALLSRYRRELPEMDFGEFLDFPDPYTLRNKIDTWCLFNEVWLQQSNVRRFRFEDYKRDADRTIRDVLHFVGIQAEDREIVDALENSTFEKAATAEKKYREQHPEDTELINRASQVGTWQSSDETANITRIAEGAGRLLAYFGYEQQMEVAKKNYMPHASVLGFYKHLPVAPNFWRAESDGADISANRTQALQFVLSLDEDMLKRSGLSGYETFVLLKGLEELMLGIKEGDGIRKIQGLVRRHTVKPWWRIVRAMEKHDIQLPSSVRGSLRRCRNLLKRRGYQVPSATSEY</sequence>
<keyword evidence="3" id="KW-1185">Reference proteome</keyword>
<dbReference type="SUPFAM" id="SSF52540">
    <property type="entry name" value="P-loop containing nucleoside triphosphate hydrolases"/>
    <property type="match status" value="1"/>
</dbReference>
<dbReference type="InterPro" id="IPR027417">
    <property type="entry name" value="P-loop_NTPase"/>
</dbReference>
<evidence type="ECO:0000259" key="1">
    <source>
        <dbReference type="Pfam" id="PF00685"/>
    </source>
</evidence>
<evidence type="ECO:0000313" key="3">
    <source>
        <dbReference type="Proteomes" id="UP000199032"/>
    </source>
</evidence>
<evidence type="ECO:0000313" key="2">
    <source>
        <dbReference type="EMBL" id="CUS35177.1"/>
    </source>
</evidence>
<accession>A0A0S4LE81</accession>
<organism evidence="2 3">
    <name type="scientific">Candidatus Nitrospira nitrosa</name>
    <dbReference type="NCBI Taxonomy" id="1742972"/>
    <lineage>
        <taxon>Bacteria</taxon>
        <taxon>Pseudomonadati</taxon>
        <taxon>Nitrospirota</taxon>
        <taxon>Nitrospiria</taxon>
        <taxon>Nitrospirales</taxon>
        <taxon>Nitrospiraceae</taxon>
        <taxon>Nitrospira</taxon>
    </lineage>
</organism>